<dbReference type="OrthoDB" id="1444566at2"/>
<dbReference type="STRING" id="1195760.SAMN05444281_2429"/>
<evidence type="ECO:0000259" key="2">
    <source>
        <dbReference type="Pfam" id="PF00892"/>
    </source>
</evidence>
<dbReference type="RefSeq" id="WP_073121923.1">
    <property type="nucleotide sequence ID" value="NZ_BMEN01000006.1"/>
</dbReference>
<dbReference type="InterPro" id="IPR000620">
    <property type="entry name" value="EamA_dom"/>
</dbReference>
<protein>
    <submittedName>
        <fullName evidence="3">Uncharacterized membrane protein</fullName>
    </submittedName>
</protein>
<feature type="domain" description="EamA" evidence="2">
    <location>
        <begin position="2"/>
        <end position="131"/>
    </location>
</feature>
<dbReference type="Gene3D" id="1.10.3730.20">
    <property type="match status" value="1"/>
</dbReference>
<dbReference type="GO" id="GO:0016020">
    <property type="term" value="C:membrane"/>
    <property type="evidence" value="ECO:0007669"/>
    <property type="project" value="InterPro"/>
</dbReference>
<dbReference type="Pfam" id="PF00892">
    <property type="entry name" value="EamA"/>
    <property type="match status" value="1"/>
</dbReference>
<feature type="transmembrane region" description="Helical" evidence="1">
    <location>
        <begin position="114"/>
        <end position="131"/>
    </location>
</feature>
<gene>
    <name evidence="3" type="ORF">SAMN05444281_2429</name>
</gene>
<feature type="transmembrane region" description="Helical" evidence="1">
    <location>
        <begin position="62"/>
        <end position="80"/>
    </location>
</feature>
<feature type="transmembrane region" description="Helical" evidence="1">
    <location>
        <begin position="29"/>
        <end position="50"/>
    </location>
</feature>
<evidence type="ECO:0000313" key="4">
    <source>
        <dbReference type="Proteomes" id="UP000184109"/>
    </source>
</evidence>
<evidence type="ECO:0000313" key="3">
    <source>
        <dbReference type="EMBL" id="SHH86844.1"/>
    </source>
</evidence>
<name>A0A1M5WI14_9FLAO</name>
<evidence type="ECO:0000256" key="1">
    <source>
        <dbReference type="SAM" id="Phobius"/>
    </source>
</evidence>
<dbReference type="AlphaFoldDB" id="A0A1M5WI14"/>
<sequence length="132" mass="14218">MSIVYAILAMILFGSCVFFYKQGTPFFSTGLGASVFIMSHMIILTVLALVEKTKLDMKHLKFLVIGGVLGGLAQVCWFLALKHGKLSTVVPIRNLALLVTIALGVIFLAEKLTLLKTIGIILGLIAVILVSI</sequence>
<keyword evidence="1" id="KW-1133">Transmembrane helix</keyword>
<keyword evidence="1" id="KW-0472">Membrane</keyword>
<proteinExistence type="predicted"/>
<reference evidence="4" key="1">
    <citation type="submission" date="2016-11" db="EMBL/GenBank/DDBJ databases">
        <authorList>
            <person name="Varghese N."/>
            <person name="Submissions S."/>
        </authorList>
    </citation>
    <scope>NUCLEOTIDE SEQUENCE [LARGE SCALE GENOMIC DNA]</scope>
    <source>
        <strain evidence="4">DSM 100572</strain>
    </source>
</reference>
<feature type="transmembrane region" description="Helical" evidence="1">
    <location>
        <begin position="92"/>
        <end position="109"/>
    </location>
</feature>
<organism evidence="3 4">
    <name type="scientific">Wenyingzhuangia marina</name>
    <dbReference type="NCBI Taxonomy" id="1195760"/>
    <lineage>
        <taxon>Bacteria</taxon>
        <taxon>Pseudomonadati</taxon>
        <taxon>Bacteroidota</taxon>
        <taxon>Flavobacteriia</taxon>
        <taxon>Flavobacteriales</taxon>
        <taxon>Flavobacteriaceae</taxon>
        <taxon>Wenyingzhuangia</taxon>
    </lineage>
</organism>
<dbReference type="InterPro" id="IPR037185">
    <property type="entry name" value="EmrE-like"/>
</dbReference>
<dbReference type="SUPFAM" id="SSF103481">
    <property type="entry name" value="Multidrug resistance efflux transporter EmrE"/>
    <property type="match status" value="1"/>
</dbReference>
<keyword evidence="1" id="KW-0812">Transmembrane</keyword>
<dbReference type="EMBL" id="FQXQ01000005">
    <property type="protein sequence ID" value="SHH86844.1"/>
    <property type="molecule type" value="Genomic_DNA"/>
</dbReference>
<dbReference type="Proteomes" id="UP000184109">
    <property type="component" value="Unassembled WGS sequence"/>
</dbReference>
<accession>A0A1M5WI14</accession>
<keyword evidence="4" id="KW-1185">Reference proteome</keyword>